<protein>
    <submittedName>
        <fullName evidence="1">Uncharacterized protein</fullName>
    </submittedName>
</protein>
<name>Q11GF4_CHESB</name>
<accession>Q11GF4</accession>
<reference evidence="1" key="1">
    <citation type="submission" date="2006-06" db="EMBL/GenBank/DDBJ databases">
        <title>Complete sequence of chromosome of Chelativorans sp. BNC1.</title>
        <authorList>
            <consortium name="US DOE Joint Genome Institute"/>
            <person name="Copeland A."/>
            <person name="Lucas S."/>
            <person name="Lapidus A."/>
            <person name="Barry K."/>
            <person name="Detter J.C."/>
            <person name="Glavina del Rio T."/>
            <person name="Hammon N."/>
            <person name="Israni S."/>
            <person name="Dalin E."/>
            <person name="Tice H."/>
            <person name="Pitluck S."/>
            <person name="Chertkov O."/>
            <person name="Brettin T."/>
            <person name="Bruce D."/>
            <person name="Han C."/>
            <person name="Tapia R."/>
            <person name="Gilna P."/>
            <person name="Schmutz J."/>
            <person name="Larimer F."/>
            <person name="Land M."/>
            <person name="Hauser L."/>
            <person name="Kyrpides N."/>
            <person name="Mikhailova N."/>
            <person name="Richardson P."/>
        </authorList>
    </citation>
    <scope>NUCLEOTIDE SEQUENCE</scope>
    <source>
        <strain evidence="1">BNC1</strain>
    </source>
</reference>
<organism evidence="1">
    <name type="scientific">Chelativorans sp. (strain BNC1)</name>
    <dbReference type="NCBI Taxonomy" id="266779"/>
    <lineage>
        <taxon>Bacteria</taxon>
        <taxon>Pseudomonadati</taxon>
        <taxon>Pseudomonadota</taxon>
        <taxon>Alphaproteobacteria</taxon>
        <taxon>Hyphomicrobiales</taxon>
        <taxon>Phyllobacteriaceae</taxon>
        <taxon>Chelativorans</taxon>
    </lineage>
</organism>
<dbReference type="EMBL" id="CP000390">
    <property type="protein sequence ID" value="ABG63521.1"/>
    <property type="molecule type" value="Genomic_DNA"/>
</dbReference>
<dbReference type="HOGENOM" id="CLU_2732659_0_0_5"/>
<dbReference type="AlphaFoldDB" id="Q11GF4"/>
<evidence type="ECO:0000313" key="1">
    <source>
        <dbReference type="EMBL" id="ABG63521.1"/>
    </source>
</evidence>
<dbReference type="OrthoDB" id="8030697at2"/>
<sequence>MLPSNAAGNGVYDAKDMAEICSAVEAVCEELGIGRADIASRERVASNVIRSWTLGRRTPLGLVNAGLEGAA</sequence>
<dbReference type="eggNOG" id="ENOG503139I">
    <property type="taxonomic scope" value="Bacteria"/>
</dbReference>
<dbReference type="KEGG" id="mes:Meso_2129"/>
<proteinExistence type="predicted"/>
<gene>
    <name evidence="1" type="ordered locus">Meso_2129</name>
</gene>